<reference evidence="8 9" key="1">
    <citation type="submission" date="2020-02" db="EMBL/GenBank/DDBJ databases">
        <authorList>
            <person name="Li X.-J."/>
            <person name="Han X.-M."/>
        </authorList>
    </citation>
    <scope>NUCLEOTIDE SEQUENCE [LARGE SCALE GENOMIC DNA]</scope>
    <source>
        <strain evidence="8 9">CCTCC AB 2017055</strain>
    </source>
</reference>
<comment type="caution">
    <text evidence="8">The sequence shown here is derived from an EMBL/GenBank/DDBJ whole genome shotgun (WGS) entry which is preliminary data.</text>
</comment>
<dbReference type="Pfam" id="PF00483">
    <property type="entry name" value="NTP_transferase"/>
    <property type="match status" value="1"/>
</dbReference>
<evidence type="ECO:0000313" key="8">
    <source>
        <dbReference type="EMBL" id="NEE01130.1"/>
    </source>
</evidence>
<accession>A0A6L9SAV3</accession>
<dbReference type="RefSeq" id="WP_163738186.1">
    <property type="nucleotide sequence ID" value="NZ_JAAGOA010000008.1"/>
</dbReference>
<evidence type="ECO:0000313" key="9">
    <source>
        <dbReference type="Proteomes" id="UP000475214"/>
    </source>
</evidence>
<protein>
    <recommendedName>
        <fullName evidence="2 6">UTP--glucose-1-phosphate uridylyltransferase</fullName>
        <ecNumber evidence="2 6">2.7.7.9</ecNumber>
    </recommendedName>
    <alternativeName>
        <fullName evidence="6">UDP-glucose pyrophosphorylase</fullName>
    </alternativeName>
</protein>
<proteinExistence type="inferred from homology"/>
<dbReference type="CDD" id="cd02541">
    <property type="entry name" value="UGPase_prokaryotic"/>
    <property type="match status" value="1"/>
</dbReference>
<dbReference type="GO" id="GO:0006011">
    <property type="term" value="P:UDP-alpha-D-glucose metabolic process"/>
    <property type="evidence" value="ECO:0007669"/>
    <property type="project" value="InterPro"/>
</dbReference>
<dbReference type="PANTHER" id="PTHR43197">
    <property type="entry name" value="UTP--GLUCOSE-1-PHOSPHATE URIDYLYLTRANSFERASE"/>
    <property type="match status" value="1"/>
</dbReference>
<feature type="domain" description="Nucleotidyl transferase" evidence="7">
    <location>
        <begin position="10"/>
        <end position="274"/>
    </location>
</feature>
<comment type="similarity">
    <text evidence="1 6">Belongs to the UDPGP type 2 family.</text>
</comment>
<evidence type="ECO:0000256" key="1">
    <source>
        <dbReference type="ARBA" id="ARBA00006890"/>
    </source>
</evidence>
<dbReference type="EMBL" id="JAAGOA010000008">
    <property type="protein sequence ID" value="NEE01130.1"/>
    <property type="molecule type" value="Genomic_DNA"/>
</dbReference>
<dbReference type="SUPFAM" id="SSF53448">
    <property type="entry name" value="Nucleotide-diphospho-sugar transferases"/>
    <property type="match status" value="1"/>
</dbReference>
<evidence type="ECO:0000256" key="4">
    <source>
        <dbReference type="ARBA" id="ARBA00022695"/>
    </source>
</evidence>
<dbReference type="AlphaFoldDB" id="A0A6L9SAV3"/>
<organism evidence="8 9">
    <name type="scientific">Phytoactinopolyspora halotolerans</name>
    <dbReference type="NCBI Taxonomy" id="1981512"/>
    <lineage>
        <taxon>Bacteria</taxon>
        <taxon>Bacillati</taxon>
        <taxon>Actinomycetota</taxon>
        <taxon>Actinomycetes</taxon>
        <taxon>Jiangellales</taxon>
        <taxon>Jiangellaceae</taxon>
        <taxon>Phytoactinopolyspora</taxon>
    </lineage>
</organism>
<keyword evidence="9" id="KW-1185">Reference proteome</keyword>
<dbReference type="NCBIfam" id="TIGR01099">
    <property type="entry name" value="galU"/>
    <property type="match status" value="1"/>
</dbReference>
<sequence length="306" mass="33402">MNEPTKSVTKAVIPVAGLGTRFLPATKATPKEMLPVVDKPAIQYVVEEAVGAGLEDILFVTGRNKSSLENHFDRAWELEAALEQKGDEFRLERVRKSQILGDIHYVRQGDPRGLGHAVLCGAMHVGDQPFAVMLGDDLIDHRDPLLAQMLDVQQRYGGSVVALIEVDPAQVNLYGCAAVRPGAEEDVVEVTDLVEKPDPDDAPSNLAIIGRYVLEPAVFDVLRQTPPGRGGEIQLTDALKTLAGMPADSGGGVRAVVFRGRRYDTGDRLDYLRSTVQLASERKDLGPEFRSWLRGFVASLPPEEQE</sequence>
<dbReference type="EC" id="2.7.7.9" evidence="2 6"/>
<evidence type="ECO:0000259" key="7">
    <source>
        <dbReference type="Pfam" id="PF00483"/>
    </source>
</evidence>
<dbReference type="InterPro" id="IPR005771">
    <property type="entry name" value="GalU_uridylyltTrfase_bac/arc"/>
</dbReference>
<dbReference type="PANTHER" id="PTHR43197:SF1">
    <property type="entry name" value="UTP--GLUCOSE-1-PHOSPHATE URIDYLYLTRANSFERASE"/>
    <property type="match status" value="1"/>
</dbReference>
<dbReference type="Gene3D" id="3.90.550.10">
    <property type="entry name" value="Spore Coat Polysaccharide Biosynthesis Protein SpsA, Chain A"/>
    <property type="match status" value="1"/>
</dbReference>
<name>A0A6L9SAV3_9ACTN</name>
<keyword evidence="3 6" id="KW-0808">Transferase</keyword>
<evidence type="ECO:0000256" key="3">
    <source>
        <dbReference type="ARBA" id="ARBA00022679"/>
    </source>
</evidence>
<dbReference type="InterPro" id="IPR005835">
    <property type="entry name" value="NTP_transferase_dom"/>
</dbReference>
<comment type="catalytic activity">
    <reaction evidence="5 6">
        <text>alpha-D-glucose 1-phosphate + UTP + H(+) = UDP-alpha-D-glucose + diphosphate</text>
        <dbReference type="Rhea" id="RHEA:19889"/>
        <dbReference type="ChEBI" id="CHEBI:15378"/>
        <dbReference type="ChEBI" id="CHEBI:33019"/>
        <dbReference type="ChEBI" id="CHEBI:46398"/>
        <dbReference type="ChEBI" id="CHEBI:58601"/>
        <dbReference type="ChEBI" id="CHEBI:58885"/>
        <dbReference type="EC" id="2.7.7.9"/>
    </reaction>
</comment>
<gene>
    <name evidence="8" type="primary">galU</name>
    <name evidence="8" type="ORF">G1H10_13225</name>
</gene>
<dbReference type="Proteomes" id="UP000475214">
    <property type="component" value="Unassembled WGS sequence"/>
</dbReference>
<dbReference type="GO" id="GO:0003983">
    <property type="term" value="F:UTP:glucose-1-phosphate uridylyltransferase activity"/>
    <property type="evidence" value="ECO:0007669"/>
    <property type="project" value="UniProtKB-EC"/>
</dbReference>
<evidence type="ECO:0000256" key="6">
    <source>
        <dbReference type="RuleBase" id="RU361259"/>
    </source>
</evidence>
<evidence type="ECO:0000256" key="5">
    <source>
        <dbReference type="ARBA" id="ARBA00048128"/>
    </source>
</evidence>
<keyword evidence="4 6" id="KW-0548">Nucleotidyltransferase</keyword>
<dbReference type="InterPro" id="IPR029044">
    <property type="entry name" value="Nucleotide-diphossugar_trans"/>
</dbReference>
<evidence type="ECO:0000256" key="2">
    <source>
        <dbReference type="ARBA" id="ARBA00012415"/>
    </source>
</evidence>